<keyword evidence="1" id="KW-1133">Transmembrane helix</keyword>
<evidence type="ECO:0000313" key="3">
    <source>
        <dbReference type="Proteomes" id="UP001367508"/>
    </source>
</evidence>
<dbReference type="AlphaFoldDB" id="A0AAN9LPB8"/>
<protein>
    <submittedName>
        <fullName evidence="2">Uncharacterized protein</fullName>
    </submittedName>
</protein>
<dbReference type="Proteomes" id="UP001367508">
    <property type="component" value="Unassembled WGS sequence"/>
</dbReference>
<dbReference type="EMBL" id="JAYMYQ010000004">
    <property type="protein sequence ID" value="KAK7337088.1"/>
    <property type="molecule type" value="Genomic_DNA"/>
</dbReference>
<comment type="caution">
    <text evidence="2">The sequence shown here is derived from an EMBL/GenBank/DDBJ whole genome shotgun (WGS) entry which is preliminary data.</text>
</comment>
<gene>
    <name evidence="2" type="ORF">VNO77_17647</name>
</gene>
<keyword evidence="3" id="KW-1185">Reference proteome</keyword>
<name>A0AAN9LPB8_CANGL</name>
<accession>A0AAN9LPB8</accession>
<sequence>MTASEALQLYSRMRTLNMNKILQLCYSLGAEVLLALCCTLMTQSITLCLSAYVDSITHTTKLVDRYDKK</sequence>
<keyword evidence="1" id="KW-0472">Membrane</keyword>
<keyword evidence="1" id="KW-0812">Transmembrane</keyword>
<evidence type="ECO:0000256" key="1">
    <source>
        <dbReference type="SAM" id="Phobius"/>
    </source>
</evidence>
<reference evidence="2 3" key="1">
    <citation type="submission" date="2024-01" db="EMBL/GenBank/DDBJ databases">
        <title>The genomes of 5 underutilized Papilionoideae crops provide insights into root nodulation and disease resistanc.</title>
        <authorList>
            <person name="Jiang F."/>
        </authorList>
    </citation>
    <scope>NUCLEOTIDE SEQUENCE [LARGE SCALE GENOMIC DNA]</scope>
    <source>
        <strain evidence="2">LVBAO_FW01</strain>
        <tissue evidence="2">Leaves</tissue>
    </source>
</reference>
<evidence type="ECO:0000313" key="2">
    <source>
        <dbReference type="EMBL" id="KAK7337088.1"/>
    </source>
</evidence>
<feature type="transmembrane region" description="Helical" evidence="1">
    <location>
        <begin position="21"/>
        <end position="42"/>
    </location>
</feature>
<proteinExistence type="predicted"/>
<organism evidence="2 3">
    <name type="scientific">Canavalia gladiata</name>
    <name type="common">Sword bean</name>
    <name type="synonym">Dolichos gladiatus</name>
    <dbReference type="NCBI Taxonomy" id="3824"/>
    <lineage>
        <taxon>Eukaryota</taxon>
        <taxon>Viridiplantae</taxon>
        <taxon>Streptophyta</taxon>
        <taxon>Embryophyta</taxon>
        <taxon>Tracheophyta</taxon>
        <taxon>Spermatophyta</taxon>
        <taxon>Magnoliopsida</taxon>
        <taxon>eudicotyledons</taxon>
        <taxon>Gunneridae</taxon>
        <taxon>Pentapetalae</taxon>
        <taxon>rosids</taxon>
        <taxon>fabids</taxon>
        <taxon>Fabales</taxon>
        <taxon>Fabaceae</taxon>
        <taxon>Papilionoideae</taxon>
        <taxon>50 kb inversion clade</taxon>
        <taxon>NPAAA clade</taxon>
        <taxon>indigoferoid/millettioid clade</taxon>
        <taxon>Phaseoleae</taxon>
        <taxon>Canavalia</taxon>
    </lineage>
</organism>